<gene>
    <name evidence="2" type="ORF">GCM10009839_22090</name>
</gene>
<organism evidence="2 3">
    <name type="scientific">Catenulispora yoronensis</name>
    <dbReference type="NCBI Taxonomy" id="450799"/>
    <lineage>
        <taxon>Bacteria</taxon>
        <taxon>Bacillati</taxon>
        <taxon>Actinomycetota</taxon>
        <taxon>Actinomycetes</taxon>
        <taxon>Catenulisporales</taxon>
        <taxon>Catenulisporaceae</taxon>
        <taxon>Catenulispora</taxon>
    </lineage>
</organism>
<accession>A0ABP5FEQ5</accession>
<proteinExistence type="predicted"/>
<dbReference type="InterPro" id="IPR054567">
    <property type="entry name" value="NNH7"/>
</dbReference>
<protein>
    <recommendedName>
        <fullName evidence="1">NACHT N-terminal Helical domain-containing protein</fullName>
    </recommendedName>
</protein>
<evidence type="ECO:0000313" key="3">
    <source>
        <dbReference type="Proteomes" id="UP001500751"/>
    </source>
</evidence>
<name>A0ABP5FEQ5_9ACTN</name>
<dbReference type="Gene3D" id="3.40.50.300">
    <property type="entry name" value="P-loop containing nucleotide triphosphate hydrolases"/>
    <property type="match status" value="1"/>
</dbReference>
<dbReference type="EMBL" id="BAAAQN010000009">
    <property type="protein sequence ID" value="GAA2023970.1"/>
    <property type="molecule type" value="Genomic_DNA"/>
</dbReference>
<keyword evidence="3" id="KW-1185">Reference proteome</keyword>
<dbReference type="InterPro" id="IPR027417">
    <property type="entry name" value="P-loop_NTPase"/>
</dbReference>
<dbReference type="SUPFAM" id="SSF52540">
    <property type="entry name" value="P-loop containing nucleoside triphosphate hydrolases"/>
    <property type="match status" value="1"/>
</dbReference>
<sequence length="997" mass="110418">MRRSMSYAYALELLGEKENRIVAFLGKVAGGALLATGGIDLLEARTEVVELGNRVLRSLGERLRGTNRVTRRERIYAAHAVVVVTAFFEALDAVGDRLGIVPVPGLNAQQQMVLVMGGTTTELNQESFVKHLARTDLVTPYVIDESPIVDFYAALAESIAAHLTGLAAWDHLDETEQERLITLVRTEVPELATAEYEAQLRSLAGVSTEFRVWLTFRGQREVLDGVLSGLAGLEDLLTSVRDAVGPDSHNALTRAYRAALEKPIAPSGQDDDDIRIPSLADGYIDHRFRFTYCSGVVGSEEWWREQPVSDDLVRVLAGHLVSPKAFSCPLLILGQPGSGKSVLTKVLAARLPQEGFLPVRVELRQVDADADLQDQIEAAIRLTTSETVKWPRFVDAAPDAVPVVLLDGFDELLQATGVTRTDFLHNVVRFQEREADQGRPVAVVVTSRTAVADRASLPGTTPVLRLEPFDEDQVAAWLRVWNAINGDTFAVRTWRPIPSDCVLRYPELAEQPLLLLMLALYDVATENGLASLTSLDPIDVYERLFHEFCRRELSKSGDTSDMSARIELELERLAIVAFAMFNRRSQWAAEAELTEDLLALKLDSAPSSRGLRAPLSAGEQAVGKFFFIHNTMATQGTRISRTYEFLHSTFSEFLIARHVAKELVRMTSGASRRTVDDAMLHALLSFECLASRDAVVSFLWMLLGRESTNQRAVIAEALVILHADALMERTETIYAAYTPRRADVVERHAAWSANLVLLATLAGGELRATRLFGDGKDAIEEWRRHAALWRAMLSSGGWDGLVDSLDTFREWSGRRRDITLKPATRGFVLDAPDPDLRWTFDIPPGDAALPGDMHSARYSAERKAHFTAGVIDDVLSHDLRPLRDRVGDSSGYFSLDSELKTESRMLLEALLVLDRRAAGKAYENLVTVLLATDMRGRLVMVEPYYLVTALAALLVGAELQNLPSEQVGRLTASADFERSLLSDHRLLPLLNRIRELT</sequence>
<dbReference type="Proteomes" id="UP001500751">
    <property type="component" value="Unassembled WGS sequence"/>
</dbReference>
<comment type="caution">
    <text evidence="2">The sequence shown here is derived from an EMBL/GenBank/DDBJ whole genome shotgun (WGS) entry which is preliminary data.</text>
</comment>
<reference evidence="3" key="1">
    <citation type="journal article" date="2019" name="Int. J. Syst. Evol. Microbiol.">
        <title>The Global Catalogue of Microorganisms (GCM) 10K type strain sequencing project: providing services to taxonomists for standard genome sequencing and annotation.</title>
        <authorList>
            <consortium name="The Broad Institute Genomics Platform"/>
            <consortium name="The Broad Institute Genome Sequencing Center for Infectious Disease"/>
            <person name="Wu L."/>
            <person name="Ma J."/>
        </authorList>
    </citation>
    <scope>NUCLEOTIDE SEQUENCE [LARGE SCALE GENOMIC DNA]</scope>
    <source>
        <strain evidence="3">JCM 16014</strain>
    </source>
</reference>
<dbReference type="Pfam" id="PF22738">
    <property type="entry name" value="NNH7"/>
    <property type="match status" value="1"/>
</dbReference>
<feature type="domain" description="NACHT N-terminal Helical" evidence="1">
    <location>
        <begin position="3"/>
        <end position="216"/>
    </location>
</feature>
<evidence type="ECO:0000313" key="2">
    <source>
        <dbReference type="EMBL" id="GAA2023970.1"/>
    </source>
</evidence>
<evidence type="ECO:0000259" key="1">
    <source>
        <dbReference type="Pfam" id="PF22738"/>
    </source>
</evidence>